<dbReference type="GO" id="GO:0005739">
    <property type="term" value="C:mitochondrion"/>
    <property type="evidence" value="ECO:0007669"/>
    <property type="project" value="TreeGrafter"/>
</dbReference>
<dbReference type="Gene3D" id="3.30.499.10">
    <property type="entry name" value="Aconitase, domain 3"/>
    <property type="match status" value="1"/>
</dbReference>
<name>A0A4Q2D7B4_9AGAR</name>
<organism evidence="3 4">
    <name type="scientific">Candolleomyces aberdarensis</name>
    <dbReference type="NCBI Taxonomy" id="2316362"/>
    <lineage>
        <taxon>Eukaryota</taxon>
        <taxon>Fungi</taxon>
        <taxon>Dikarya</taxon>
        <taxon>Basidiomycota</taxon>
        <taxon>Agaricomycotina</taxon>
        <taxon>Agaricomycetes</taxon>
        <taxon>Agaricomycetidae</taxon>
        <taxon>Agaricales</taxon>
        <taxon>Agaricineae</taxon>
        <taxon>Psathyrellaceae</taxon>
        <taxon>Candolleomyces</taxon>
    </lineage>
</organism>
<evidence type="ECO:0000256" key="1">
    <source>
        <dbReference type="ARBA" id="ARBA00023004"/>
    </source>
</evidence>
<dbReference type="EMBL" id="SDEE01000722">
    <property type="protein sequence ID" value="RXW14314.1"/>
    <property type="molecule type" value="Genomic_DNA"/>
</dbReference>
<dbReference type="GO" id="GO:0006099">
    <property type="term" value="P:tricarboxylic acid cycle"/>
    <property type="evidence" value="ECO:0007669"/>
    <property type="project" value="TreeGrafter"/>
</dbReference>
<dbReference type="PANTHER" id="PTHR43160:SF3">
    <property type="entry name" value="ACONITATE HYDRATASE, MITOCHONDRIAL"/>
    <property type="match status" value="1"/>
</dbReference>
<dbReference type="InterPro" id="IPR015931">
    <property type="entry name" value="Acnase/IPM_dHydase_lsu_aba_1/3"/>
</dbReference>
<dbReference type="STRING" id="2316362.A0A4Q2D7B4"/>
<gene>
    <name evidence="3" type="ORF">EST38_g11540</name>
</gene>
<evidence type="ECO:0000313" key="3">
    <source>
        <dbReference type="EMBL" id="RXW14314.1"/>
    </source>
</evidence>
<dbReference type="Proteomes" id="UP000290288">
    <property type="component" value="Unassembled WGS sequence"/>
</dbReference>
<reference evidence="3 4" key="1">
    <citation type="submission" date="2019-01" db="EMBL/GenBank/DDBJ databases">
        <title>Draft genome sequence of Psathyrella aberdarensis IHI B618.</title>
        <authorList>
            <person name="Buettner E."/>
            <person name="Kellner H."/>
        </authorList>
    </citation>
    <scope>NUCLEOTIDE SEQUENCE [LARGE SCALE GENOMIC DNA]</scope>
    <source>
        <strain evidence="3 4">IHI B618</strain>
    </source>
</reference>
<comment type="caution">
    <text evidence="3">The sequence shown here is derived from an EMBL/GenBank/DDBJ whole genome shotgun (WGS) entry which is preliminary data.</text>
</comment>
<accession>A0A4Q2D7B4</accession>
<evidence type="ECO:0000313" key="4">
    <source>
        <dbReference type="Proteomes" id="UP000290288"/>
    </source>
</evidence>
<dbReference type="GO" id="GO:0005829">
    <property type="term" value="C:cytosol"/>
    <property type="evidence" value="ECO:0007669"/>
    <property type="project" value="TreeGrafter"/>
</dbReference>
<keyword evidence="1" id="KW-0408">Iron</keyword>
<proteinExistence type="predicted"/>
<evidence type="ECO:0000256" key="2">
    <source>
        <dbReference type="SAM" id="MobiDB-lite"/>
    </source>
</evidence>
<keyword evidence="4" id="KW-1185">Reference proteome</keyword>
<feature type="region of interest" description="Disordered" evidence="2">
    <location>
        <begin position="88"/>
        <end position="107"/>
    </location>
</feature>
<protein>
    <submittedName>
        <fullName evidence="3">Uncharacterized protein</fullName>
    </submittedName>
</protein>
<dbReference type="InterPro" id="IPR050926">
    <property type="entry name" value="Aconitase/IPM_isomerase"/>
</dbReference>
<sequence length="208" mass="22585">MSKFVLLSLVKGDVKKGEENTILTPCNRELTGRNNPNPATHGFVASTTALTFAGKPTFKPLTDTLTGDDGKPFKSRLLLLRTPPCGYDSGESTFQPRSKISPASTSPSTPRAIVCSFSSPSNHRLADRPTDLPILIKVKQLKYHGRLKNISQRCSIVAINIENNEGNKVKSKITSNYDKTQPNNKVDTVGLDVDTFASGRNLTLVAQA</sequence>
<dbReference type="AlphaFoldDB" id="A0A4Q2D7B4"/>
<dbReference type="OrthoDB" id="2938765at2759"/>
<dbReference type="GO" id="GO:0051539">
    <property type="term" value="F:4 iron, 4 sulfur cluster binding"/>
    <property type="evidence" value="ECO:0007669"/>
    <property type="project" value="TreeGrafter"/>
</dbReference>
<dbReference type="GO" id="GO:0003994">
    <property type="term" value="F:aconitate hydratase activity"/>
    <property type="evidence" value="ECO:0007669"/>
    <property type="project" value="TreeGrafter"/>
</dbReference>
<feature type="compositionally biased region" description="Low complexity" evidence="2">
    <location>
        <begin position="97"/>
        <end position="107"/>
    </location>
</feature>
<dbReference type="PANTHER" id="PTHR43160">
    <property type="entry name" value="ACONITATE HYDRATASE B"/>
    <property type="match status" value="1"/>
</dbReference>